<dbReference type="AlphaFoldDB" id="A0A0X3BNW4"/>
<evidence type="ECO:0000313" key="2">
    <source>
        <dbReference type="EMBL" id="CVK33738.1"/>
    </source>
</evidence>
<name>A0A0X3BNW4_9EURY</name>
<dbReference type="RefSeq" id="WP_062264900.1">
    <property type="nucleotide sequence ID" value="NZ_DAIMMY010000045.1"/>
</dbReference>
<dbReference type="EMBL" id="LT158599">
    <property type="protein sequence ID" value="CVK33738.1"/>
    <property type="molecule type" value="Genomic_DNA"/>
</dbReference>
<feature type="transmembrane region" description="Helical" evidence="1">
    <location>
        <begin position="72"/>
        <end position="88"/>
    </location>
</feature>
<evidence type="ECO:0000313" key="3">
    <source>
        <dbReference type="EMBL" id="NQS77882.1"/>
    </source>
</evidence>
<keyword evidence="1" id="KW-0812">Transmembrane</keyword>
<feature type="transmembrane region" description="Helical" evidence="1">
    <location>
        <begin position="143"/>
        <end position="160"/>
    </location>
</feature>
<proteinExistence type="predicted"/>
<dbReference type="GeneID" id="27138160"/>
<reference evidence="2 4" key="1">
    <citation type="submission" date="2016-01" db="EMBL/GenBank/DDBJ databases">
        <authorList>
            <person name="Manzoor S."/>
        </authorList>
    </citation>
    <scope>NUCLEOTIDE SEQUENCE [LARGE SCALE GENOMIC DNA]</scope>
    <source>
        <strain evidence="2">Methanoculleus sp MAB1</strain>
    </source>
</reference>
<feature type="transmembrane region" description="Helical" evidence="1">
    <location>
        <begin position="12"/>
        <end position="34"/>
    </location>
</feature>
<dbReference type="Proteomes" id="UP000737555">
    <property type="component" value="Unassembled WGS sequence"/>
</dbReference>
<dbReference type="KEGG" id="mema:MMAB1_2525"/>
<reference evidence="3" key="2">
    <citation type="submission" date="2020-05" db="EMBL/GenBank/DDBJ databases">
        <title>The first insight into the ecology of ammonia-tolerant syntrophic propionate oxidizing bacteria.</title>
        <authorList>
            <person name="Singh A."/>
            <person name="Schnurer A."/>
            <person name="Westerholm M."/>
        </authorList>
    </citation>
    <scope>NUCLEOTIDE SEQUENCE</scope>
    <source>
        <strain evidence="3">MAG54</strain>
    </source>
</reference>
<organism evidence="2 4">
    <name type="scientific">Methanoculleus bourgensis</name>
    <dbReference type="NCBI Taxonomy" id="83986"/>
    <lineage>
        <taxon>Archaea</taxon>
        <taxon>Methanobacteriati</taxon>
        <taxon>Methanobacteriota</taxon>
        <taxon>Stenosarchaea group</taxon>
        <taxon>Methanomicrobia</taxon>
        <taxon>Methanomicrobiales</taxon>
        <taxon>Methanomicrobiaceae</taxon>
        <taxon>Methanoculleus</taxon>
    </lineage>
</organism>
<accession>A0A0X3BNW4</accession>
<keyword evidence="1" id="KW-1133">Transmembrane helix</keyword>
<sequence>MQDPRLRLFATVVLSVAAFASTAGALAALAWWLIFTPRTKALPRPGVFLGLVVMIAVTALVSEWGGGPGVSYLIRMVVVLLLAAWAYTETREGEVLAVAVWALGNRIGFEIGLIAEMGLFGLTVIRQDIEQMRVALALKGIKVGVRSIVPIAILLIVTQIRRADDLARLLVVRGYTLGGRICPVFETGSRDVLAALFAMIPGILCCLPVRDVFILLQ</sequence>
<evidence type="ECO:0008006" key="5">
    <source>
        <dbReference type="Google" id="ProtNLM"/>
    </source>
</evidence>
<keyword evidence="1" id="KW-0472">Membrane</keyword>
<dbReference type="Proteomes" id="UP000069850">
    <property type="component" value="Chromosome 1"/>
</dbReference>
<gene>
    <name evidence="3" type="ORF">HQQ74_04075</name>
    <name evidence="2" type="ORF">MMAB1_2525</name>
</gene>
<dbReference type="OrthoDB" id="117819at2157"/>
<evidence type="ECO:0000313" key="4">
    <source>
        <dbReference type="Proteomes" id="UP000069850"/>
    </source>
</evidence>
<protein>
    <recommendedName>
        <fullName evidence="5">Energy-coupling factor transporter transmembrane protein EcfT</fullName>
    </recommendedName>
</protein>
<dbReference type="EMBL" id="JABMJE010000038">
    <property type="protein sequence ID" value="NQS77882.1"/>
    <property type="molecule type" value="Genomic_DNA"/>
</dbReference>
<feature type="transmembrane region" description="Helical" evidence="1">
    <location>
        <begin position="100"/>
        <end position="122"/>
    </location>
</feature>
<feature type="transmembrane region" description="Helical" evidence="1">
    <location>
        <begin position="193"/>
        <end position="216"/>
    </location>
</feature>
<feature type="transmembrane region" description="Helical" evidence="1">
    <location>
        <begin position="46"/>
        <end position="65"/>
    </location>
</feature>
<evidence type="ECO:0000256" key="1">
    <source>
        <dbReference type="SAM" id="Phobius"/>
    </source>
</evidence>